<dbReference type="Proteomes" id="UP000426265">
    <property type="component" value="Unassembled WGS sequence"/>
</dbReference>
<sequence length="195" mass="22563">MLSAMNLSIIWGDNPQYWQWIPIPESRYSNFHYLCVSLVVMTRWDDDGQLLPCVMKVWKSSETSRCMLVRDSWQNEYSCIISKNSSAYIVFKKVDKCYGFQNVAIEAAVGMVGQEPSRRFICFSEAIRRGRRNVVKPKQREDGWMEIELGEFFNEGGLMSSDEIEMSALENKRLNWMGGLIIQGIEIRPAKSPLK</sequence>
<protein>
    <submittedName>
        <fullName evidence="1">Uncharacterized protein</fullName>
    </submittedName>
</protein>
<proteinExistence type="predicted"/>
<organism evidence="1 2">
    <name type="scientific">Arabidopsis thaliana</name>
    <name type="common">Mouse-ear cress</name>
    <dbReference type="NCBI Taxonomy" id="3702"/>
    <lineage>
        <taxon>Eukaryota</taxon>
        <taxon>Viridiplantae</taxon>
        <taxon>Streptophyta</taxon>
        <taxon>Embryophyta</taxon>
        <taxon>Tracheophyta</taxon>
        <taxon>Spermatophyta</taxon>
        <taxon>Magnoliopsida</taxon>
        <taxon>eudicotyledons</taxon>
        <taxon>Gunneridae</taxon>
        <taxon>Pentapetalae</taxon>
        <taxon>rosids</taxon>
        <taxon>malvids</taxon>
        <taxon>Brassicales</taxon>
        <taxon>Brassicaceae</taxon>
        <taxon>Camelineae</taxon>
        <taxon>Arabidopsis</taxon>
    </lineage>
</organism>
<reference evidence="1 2" key="1">
    <citation type="submission" date="2019-11" db="EMBL/GenBank/DDBJ databases">
        <authorList>
            <person name="Jiao W.-B."/>
            <person name="Schneeberger K."/>
        </authorList>
    </citation>
    <scope>NUCLEOTIDE SEQUENCE [LARGE SCALE GENOMIC DNA]</scope>
    <source>
        <strain evidence="2">cv. An-1</strain>
    </source>
</reference>
<accession>A0A654ER96</accession>
<evidence type="ECO:0000313" key="2">
    <source>
        <dbReference type="Proteomes" id="UP000426265"/>
    </source>
</evidence>
<dbReference type="InterPro" id="IPR025886">
    <property type="entry name" value="PP2-like"/>
</dbReference>
<dbReference type="PANTHER" id="PTHR32278:SF119">
    <property type="entry name" value="F-BOX PROTEIN PP2-B10-RELATED"/>
    <property type="match status" value="1"/>
</dbReference>
<dbReference type="PANTHER" id="PTHR32278">
    <property type="entry name" value="F-BOX DOMAIN-CONTAINING PROTEIN"/>
    <property type="match status" value="1"/>
</dbReference>
<dbReference type="ExpressionAtlas" id="A0A654ER96">
    <property type="expression patterns" value="baseline and differential"/>
</dbReference>
<name>A0A654ER96_ARATH</name>
<dbReference type="Pfam" id="PF14299">
    <property type="entry name" value="PP2"/>
    <property type="match status" value="2"/>
</dbReference>
<dbReference type="EMBL" id="CACRSJ010000105">
    <property type="protein sequence ID" value="VYS51819.1"/>
    <property type="molecule type" value="Genomic_DNA"/>
</dbReference>
<gene>
    <name evidence="1" type="ORF">AN1_LOCUS7286</name>
</gene>
<dbReference type="AlphaFoldDB" id="A0A654ER96"/>
<evidence type="ECO:0000313" key="1">
    <source>
        <dbReference type="EMBL" id="VYS51819.1"/>
    </source>
</evidence>